<evidence type="ECO:0008006" key="3">
    <source>
        <dbReference type="Google" id="ProtNLM"/>
    </source>
</evidence>
<protein>
    <recommendedName>
        <fullName evidence="3">Reverse transcriptase zinc-binding domain-containing protein</fullName>
    </recommendedName>
</protein>
<comment type="caution">
    <text evidence="2">The sequence shown here is derived from an EMBL/GenBank/DDBJ whole genome shotgun (WGS) entry which is preliminary data.</text>
</comment>
<evidence type="ECO:0000313" key="2">
    <source>
        <dbReference type="EMBL" id="KAF2564379.1"/>
    </source>
</evidence>
<dbReference type="AlphaFoldDB" id="A0A8S9I462"/>
<dbReference type="EMBL" id="QGKY02001250">
    <property type="protein sequence ID" value="KAF2564379.1"/>
    <property type="molecule type" value="Genomic_DNA"/>
</dbReference>
<feature type="signal peptide" evidence="1">
    <location>
        <begin position="1"/>
        <end position="30"/>
    </location>
</feature>
<evidence type="ECO:0000256" key="1">
    <source>
        <dbReference type="SAM" id="SignalP"/>
    </source>
</evidence>
<accession>A0A8S9I462</accession>
<name>A0A8S9I462_BRACR</name>
<proteinExistence type="predicted"/>
<reference evidence="2" key="1">
    <citation type="submission" date="2019-12" db="EMBL/GenBank/DDBJ databases">
        <title>Genome sequencing and annotation of Brassica cretica.</title>
        <authorList>
            <person name="Studholme D.J."/>
            <person name="Sarris P.F."/>
        </authorList>
    </citation>
    <scope>NUCLEOTIDE SEQUENCE</scope>
    <source>
        <strain evidence="2">PFS-102/07</strain>
        <tissue evidence="2">Leaf</tissue>
    </source>
</reference>
<organism evidence="2">
    <name type="scientific">Brassica cretica</name>
    <name type="common">Mustard</name>
    <dbReference type="NCBI Taxonomy" id="69181"/>
    <lineage>
        <taxon>Eukaryota</taxon>
        <taxon>Viridiplantae</taxon>
        <taxon>Streptophyta</taxon>
        <taxon>Embryophyta</taxon>
        <taxon>Tracheophyta</taxon>
        <taxon>Spermatophyta</taxon>
        <taxon>Magnoliopsida</taxon>
        <taxon>eudicotyledons</taxon>
        <taxon>Gunneridae</taxon>
        <taxon>Pentapetalae</taxon>
        <taxon>rosids</taxon>
        <taxon>malvids</taxon>
        <taxon>Brassicales</taxon>
        <taxon>Brassicaceae</taxon>
        <taxon>Brassiceae</taxon>
        <taxon>Brassica</taxon>
    </lineage>
</organism>
<feature type="chain" id="PRO_5035718362" description="Reverse transcriptase zinc-binding domain-containing protein" evidence="1">
    <location>
        <begin position="31"/>
        <end position="164"/>
    </location>
</feature>
<gene>
    <name evidence="2" type="ORF">F2Q70_00018992</name>
</gene>
<keyword evidence="1" id="KW-0732">Signal</keyword>
<sequence>MNQIVTTDKLNIQFREFLCLLSLLVDSLCAENIVKNSRFLGNWSQLLRYTTIYTRHRFSDHYIEKEKESVLRSSYTNRWSSIMLLITDGIWDKRKLFCIRYALQAVVYAVWRERNKVKHGDQFMSLSVLKKLVDKDIRSKLSLLQTKRIGGMEGALQFWFATRV</sequence>